<dbReference type="AlphaFoldDB" id="A0A514LHP5"/>
<accession>A0A514LHP5</accession>
<keyword evidence="1" id="KW-0732">Signal</keyword>
<evidence type="ECO:0000313" key="3">
    <source>
        <dbReference type="Proteomes" id="UP000319756"/>
    </source>
</evidence>
<feature type="signal peptide" evidence="1">
    <location>
        <begin position="1"/>
        <end position="26"/>
    </location>
</feature>
<dbReference type="EMBL" id="CP035485">
    <property type="protein sequence ID" value="QDI91367.1"/>
    <property type="molecule type" value="Genomic_DNA"/>
</dbReference>
<keyword evidence="3" id="KW-1185">Reference proteome</keyword>
<dbReference type="PROSITE" id="PS51257">
    <property type="entry name" value="PROKAR_LIPOPROTEIN"/>
    <property type="match status" value="1"/>
</dbReference>
<dbReference type="KEGG" id="sale:EPH95_09410"/>
<evidence type="ECO:0000256" key="1">
    <source>
        <dbReference type="SAM" id="SignalP"/>
    </source>
</evidence>
<dbReference type="Proteomes" id="UP000319756">
    <property type="component" value="Chromosome"/>
</dbReference>
<proteinExistence type="predicted"/>
<reference evidence="3" key="1">
    <citation type="submission" date="2019-01" db="EMBL/GenBank/DDBJ databases">
        <title>Genomic analysis of Salicibibacter sp. NKC3-5.</title>
        <authorList>
            <person name="Oh Y.J."/>
        </authorList>
    </citation>
    <scope>NUCLEOTIDE SEQUENCE [LARGE SCALE GENOMIC DNA]</scope>
    <source>
        <strain evidence="3">NKC3-5</strain>
    </source>
</reference>
<sequence>MKKTFCLMVVMALFLAGCFGVNEDVAYDDASEVLNRELQGEGVTGIEVASQEATSIIEQGEDHYLVQGQMETDYGPGEYQVDLEYDSDGYWYEIHWVIY</sequence>
<protein>
    <submittedName>
        <fullName evidence="2">Uncharacterized protein</fullName>
    </submittedName>
</protein>
<dbReference type="RefSeq" id="WP_142089401.1">
    <property type="nucleotide sequence ID" value="NZ_CP035485.1"/>
</dbReference>
<organism evidence="2 3">
    <name type="scientific">Salicibibacter halophilus</name>
    <dbReference type="NCBI Taxonomy" id="2502791"/>
    <lineage>
        <taxon>Bacteria</taxon>
        <taxon>Bacillati</taxon>
        <taxon>Bacillota</taxon>
        <taxon>Bacilli</taxon>
        <taxon>Bacillales</taxon>
        <taxon>Bacillaceae</taxon>
        <taxon>Salicibibacter</taxon>
    </lineage>
</organism>
<gene>
    <name evidence="2" type="ORF">EPH95_09410</name>
</gene>
<evidence type="ECO:0000313" key="2">
    <source>
        <dbReference type="EMBL" id="QDI91367.1"/>
    </source>
</evidence>
<name>A0A514LHP5_9BACI</name>
<dbReference type="OrthoDB" id="9838067at2"/>
<feature type="chain" id="PRO_5039488333" evidence="1">
    <location>
        <begin position="27"/>
        <end position="99"/>
    </location>
</feature>